<evidence type="ECO:0000256" key="8">
    <source>
        <dbReference type="RuleBase" id="RU363032"/>
    </source>
</evidence>
<evidence type="ECO:0000256" key="1">
    <source>
        <dbReference type="ARBA" id="ARBA00004429"/>
    </source>
</evidence>
<keyword evidence="4" id="KW-0997">Cell inner membrane</keyword>
<comment type="subcellular location">
    <subcellularLocation>
        <location evidence="1">Cell inner membrane</location>
        <topology evidence="1">Multi-pass membrane protein</topology>
    </subcellularLocation>
    <subcellularLocation>
        <location evidence="8">Cell membrane</location>
        <topology evidence="8">Multi-pass membrane protein</topology>
    </subcellularLocation>
</comment>
<feature type="transmembrane region" description="Helical" evidence="8">
    <location>
        <begin position="180"/>
        <end position="202"/>
    </location>
</feature>
<dbReference type="InterPro" id="IPR000515">
    <property type="entry name" value="MetI-like"/>
</dbReference>
<organism evidence="10 11">
    <name type="scientific">Hydrogenophaga luteola</name>
    <dbReference type="NCBI Taxonomy" id="1591122"/>
    <lineage>
        <taxon>Bacteria</taxon>
        <taxon>Pseudomonadati</taxon>
        <taxon>Pseudomonadota</taxon>
        <taxon>Betaproteobacteria</taxon>
        <taxon>Burkholderiales</taxon>
        <taxon>Comamonadaceae</taxon>
        <taxon>Hydrogenophaga</taxon>
    </lineage>
</organism>
<protein>
    <submittedName>
        <fullName evidence="10">ABC transporter permease</fullName>
    </submittedName>
</protein>
<keyword evidence="3" id="KW-1003">Cell membrane</keyword>
<evidence type="ECO:0000259" key="9">
    <source>
        <dbReference type="PROSITE" id="PS50928"/>
    </source>
</evidence>
<proteinExistence type="inferred from homology"/>
<feature type="transmembrane region" description="Helical" evidence="8">
    <location>
        <begin position="139"/>
        <end position="159"/>
    </location>
</feature>
<evidence type="ECO:0000313" key="11">
    <source>
        <dbReference type="Proteomes" id="UP001595729"/>
    </source>
</evidence>
<dbReference type="Proteomes" id="UP001595729">
    <property type="component" value="Unassembled WGS sequence"/>
</dbReference>
<reference evidence="11" key="1">
    <citation type="journal article" date="2019" name="Int. J. Syst. Evol. Microbiol.">
        <title>The Global Catalogue of Microorganisms (GCM) 10K type strain sequencing project: providing services to taxonomists for standard genome sequencing and annotation.</title>
        <authorList>
            <consortium name="The Broad Institute Genomics Platform"/>
            <consortium name="The Broad Institute Genome Sequencing Center for Infectious Disease"/>
            <person name="Wu L."/>
            <person name="Ma J."/>
        </authorList>
    </citation>
    <scope>NUCLEOTIDE SEQUENCE [LARGE SCALE GENOMIC DNA]</scope>
    <source>
        <strain evidence="11">KCTC 42501</strain>
    </source>
</reference>
<comment type="caution">
    <text evidence="10">The sequence shown here is derived from an EMBL/GenBank/DDBJ whole genome shotgun (WGS) entry which is preliminary data.</text>
</comment>
<keyword evidence="5 8" id="KW-0812">Transmembrane</keyword>
<evidence type="ECO:0000256" key="4">
    <source>
        <dbReference type="ARBA" id="ARBA00022519"/>
    </source>
</evidence>
<keyword evidence="7 8" id="KW-0472">Membrane</keyword>
<comment type="similarity">
    <text evidence="8">Belongs to the binding-protein-dependent transport system permease family.</text>
</comment>
<dbReference type="EMBL" id="JBHRXX010000002">
    <property type="protein sequence ID" value="MFC3682914.1"/>
    <property type="molecule type" value="Genomic_DNA"/>
</dbReference>
<accession>A0ABV7VZD1</accession>
<dbReference type="PROSITE" id="PS50928">
    <property type="entry name" value="ABC_TM1"/>
    <property type="match status" value="1"/>
</dbReference>
<evidence type="ECO:0000256" key="7">
    <source>
        <dbReference type="ARBA" id="ARBA00023136"/>
    </source>
</evidence>
<feature type="transmembrane region" description="Helical" evidence="8">
    <location>
        <begin position="105"/>
        <end position="127"/>
    </location>
</feature>
<dbReference type="PANTHER" id="PTHR43357">
    <property type="entry name" value="INNER MEMBRANE ABC TRANSPORTER PERMEASE PROTEIN YDCV"/>
    <property type="match status" value="1"/>
</dbReference>
<gene>
    <name evidence="10" type="ORF">ACFOPI_04870</name>
</gene>
<sequence>MTYQHSARLARLAHFAYGWLMVAFLLLPLMAMVPISFSSGSFLSYPLPGLSLQWYDRVFSPGPWTRSLVNSLIVGLLSTVVATVLGTLAAFAFARRNLPAKRTLLGFLMAPMIVPSVITGLGMYFLFSLLGLTASLTGLVLAHAILATPFVVITVTATLQQFDMTLLRAAYSLGASPVRAFFTVVVPMILSGIVSGALFAFITSFDEIVVAIFIGGPDQRTLPRQMFDGIRDTIDPSIVAMSSFLMVVATVALTLSAWLSQRAPRIVSSEKVSE</sequence>
<evidence type="ECO:0000256" key="5">
    <source>
        <dbReference type="ARBA" id="ARBA00022692"/>
    </source>
</evidence>
<dbReference type="CDD" id="cd06261">
    <property type="entry name" value="TM_PBP2"/>
    <property type="match status" value="1"/>
</dbReference>
<dbReference type="Pfam" id="PF00528">
    <property type="entry name" value="BPD_transp_1"/>
    <property type="match status" value="1"/>
</dbReference>
<evidence type="ECO:0000313" key="10">
    <source>
        <dbReference type="EMBL" id="MFC3682914.1"/>
    </source>
</evidence>
<feature type="transmembrane region" description="Helical" evidence="8">
    <location>
        <begin position="72"/>
        <end position="93"/>
    </location>
</feature>
<evidence type="ECO:0000256" key="2">
    <source>
        <dbReference type="ARBA" id="ARBA00022448"/>
    </source>
</evidence>
<keyword evidence="6 8" id="KW-1133">Transmembrane helix</keyword>
<dbReference type="Gene3D" id="1.10.3720.10">
    <property type="entry name" value="MetI-like"/>
    <property type="match status" value="1"/>
</dbReference>
<evidence type="ECO:0000256" key="3">
    <source>
        <dbReference type="ARBA" id="ARBA00022475"/>
    </source>
</evidence>
<feature type="transmembrane region" description="Helical" evidence="8">
    <location>
        <begin position="12"/>
        <end position="37"/>
    </location>
</feature>
<dbReference type="InterPro" id="IPR035906">
    <property type="entry name" value="MetI-like_sf"/>
</dbReference>
<keyword evidence="11" id="KW-1185">Reference proteome</keyword>
<dbReference type="SUPFAM" id="SSF161098">
    <property type="entry name" value="MetI-like"/>
    <property type="match status" value="1"/>
</dbReference>
<feature type="transmembrane region" description="Helical" evidence="8">
    <location>
        <begin position="238"/>
        <end position="259"/>
    </location>
</feature>
<dbReference type="PANTHER" id="PTHR43357:SF4">
    <property type="entry name" value="INNER MEMBRANE ABC TRANSPORTER PERMEASE PROTEIN YDCV"/>
    <property type="match status" value="1"/>
</dbReference>
<dbReference type="RefSeq" id="WP_382171563.1">
    <property type="nucleotide sequence ID" value="NZ_JBHRXX010000002.1"/>
</dbReference>
<keyword evidence="2 8" id="KW-0813">Transport</keyword>
<name>A0ABV7VZD1_9BURK</name>
<evidence type="ECO:0000256" key="6">
    <source>
        <dbReference type="ARBA" id="ARBA00022989"/>
    </source>
</evidence>
<feature type="domain" description="ABC transmembrane type-1" evidence="9">
    <location>
        <begin position="68"/>
        <end position="257"/>
    </location>
</feature>